<dbReference type="SUPFAM" id="SSF51735">
    <property type="entry name" value="NAD(P)-binding Rossmann-fold domains"/>
    <property type="match status" value="1"/>
</dbReference>
<evidence type="ECO:0000313" key="3">
    <source>
        <dbReference type="Proteomes" id="UP001370490"/>
    </source>
</evidence>
<reference evidence="2 3" key="1">
    <citation type="submission" date="2023-12" db="EMBL/GenBank/DDBJ databases">
        <title>A high-quality genome assembly for Dillenia turbinata (Dilleniales).</title>
        <authorList>
            <person name="Chanderbali A."/>
        </authorList>
    </citation>
    <scope>NUCLEOTIDE SEQUENCE [LARGE SCALE GENOMIC DNA]</scope>
    <source>
        <strain evidence="2">LSX21</strain>
        <tissue evidence="2">Leaf</tissue>
    </source>
</reference>
<dbReference type="Gene3D" id="3.40.50.720">
    <property type="entry name" value="NAD(P)-binding Rossmann-like Domain"/>
    <property type="match status" value="1"/>
</dbReference>
<dbReference type="InterPro" id="IPR036291">
    <property type="entry name" value="NAD(P)-bd_dom_sf"/>
</dbReference>
<comment type="caution">
    <text evidence="2">The sequence shown here is derived from an EMBL/GenBank/DDBJ whole genome shotgun (WGS) entry which is preliminary data.</text>
</comment>
<evidence type="ECO:0000313" key="2">
    <source>
        <dbReference type="EMBL" id="KAK6933618.1"/>
    </source>
</evidence>
<keyword evidence="3" id="KW-1185">Reference proteome</keyword>
<dbReference type="PANTHER" id="PTHR43349:SF34">
    <property type="entry name" value="PINORESINOL-LARICIRESINOL REDUCTASE 3-RELATED"/>
    <property type="match status" value="1"/>
</dbReference>
<dbReference type="Proteomes" id="UP001370490">
    <property type="component" value="Unassembled WGS sequence"/>
</dbReference>
<gene>
    <name evidence="2" type="ORF">RJ641_036512</name>
</gene>
<dbReference type="InterPro" id="IPR050608">
    <property type="entry name" value="NmrA-type/Isoflavone_red_sf"/>
</dbReference>
<dbReference type="Pfam" id="PF05368">
    <property type="entry name" value="NmrA"/>
    <property type="match status" value="1"/>
</dbReference>
<evidence type="ECO:0000259" key="1">
    <source>
        <dbReference type="Pfam" id="PF05368"/>
    </source>
</evidence>
<protein>
    <submittedName>
        <fullName evidence="2">NmrA-like domain</fullName>
    </submittedName>
</protein>
<dbReference type="EMBL" id="JBAMMX010000009">
    <property type="protein sequence ID" value="KAK6933618.1"/>
    <property type="molecule type" value="Genomic_DNA"/>
</dbReference>
<dbReference type="AlphaFoldDB" id="A0AAN8ZGZ8"/>
<dbReference type="InterPro" id="IPR008030">
    <property type="entry name" value="NmrA-like"/>
</dbReference>
<feature type="domain" description="NmrA-like" evidence="1">
    <location>
        <begin position="4"/>
        <end position="85"/>
    </location>
</feature>
<name>A0AAN8ZGZ8_9MAGN</name>
<organism evidence="2 3">
    <name type="scientific">Dillenia turbinata</name>
    <dbReference type="NCBI Taxonomy" id="194707"/>
    <lineage>
        <taxon>Eukaryota</taxon>
        <taxon>Viridiplantae</taxon>
        <taxon>Streptophyta</taxon>
        <taxon>Embryophyta</taxon>
        <taxon>Tracheophyta</taxon>
        <taxon>Spermatophyta</taxon>
        <taxon>Magnoliopsida</taxon>
        <taxon>eudicotyledons</taxon>
        <taxon>Gunneridae</taxon>
        <taxon>Pentapetalae</taxon>
        <taxon>Dilleniales</taxon>
        <taxon>Dilleniaceae</taxon>
        <taxon>Dillenia</taxon>
    </lineage>
</organism>
<proteinExistence type="predicted"/>
<dbReference type="PANTHER" id="PTHR43349">
    <property type="entry name" value="PINORESINOL REDUCTASE-RELATED"/>
    <property type="match status" value="1"/>
</dbReference>
<sequence>MMEDSKILIIRVTGNLGHKIAKVSLQHGHPTFALVKDSIFSDPLKYLKLQSLQNSGATLLKGSLEDEASLIEAVKEVDVVICAGSAKQVLD</sequence>
<accession>A0AAN8ZGZ8</accession>